<sequence>MRRSTNPSKFLTPAESRQVTAAVEQAEKFTSGEIKVTLARHCWISIESKASRLFNKLNLDRTRHRNCVMILLVLTNHEFHIHGDQGIHERVGQEFWDDVRDRMSVCFKEDRFGDGLAEGVRLIGEKLAQFFPPLADDTDEISNHIAHHE</sequence>
<gene>
    <name evidence="2" type="ORF">C4520_14930</name>
</gene>
<comment type="caution">
    <text evidence="2">The sequence shown here is derived from an EMBL/GenBank/DDBJ whole genome shotgun (WGS) entry which is preliminary data.</text>
</comment>
<accession>A0A3A4NFS3</accession>
<evidence type="ECO:0000259" key="1">
    <source>
        <dbReference type="Pfam" id="PF04536"/>
    </source>
</evidence>
<dbReference type="Pfam" id="PF04536">
    <property type="entry name" value="TPM_phosphatase"/>
    <property type="match status" value="1"/>
</dbReference>
<dbReference type="Proteomes" id="UP000265882">
    <property type="component" value="Unassembled WGS sequence"/>
</dbReference>
<dbReference type="PANTHER" id="PTHR30373">
    <property type="entry name" value="UPF0603 PROTEIN YGCG"/>
    <property type="match status" value="1"/>
</dbReference>
<feature type="domain" description="TPM" evidence="1">
    <location>
        <begin position="7"/>
        <end position="124"/>
    </location>
</feature>
<dbReference type="Gene3D" id="3.10.310.50">
    <property type="match status" value="1"/>
</dbReference>
<evidence type="ECO:0000313" key="2">
    <source>
        <dbReference type="EMBL" id="RJP18142.1"/>
    </source>
</evidence>
<dbReference type="PANTHER" id="PTHR30373:SF8">
    <property type="entry name" value="BLL7265 PROTEIN"/>
    <property type="match status" value="1"/>
</dbReference>
<organism evidence="2 3">
    <name type="scientific">Abyssobacteria bacterium (strain SURF_5)</name>
    <dbReference type="NCBI Taxonomy" id="2093360"/>
    <lineage>
        <taxon>Bacteria</taxon>
        <taxon>Pseudomonadati</taxon>
        <taxon>Candidatus Hydrogenedentota</taxon>
        <taxon>Candidatus Abyssobacteria</taxon>
    </lineage>
</organism>
<protein>
    <submittedName>
        <fullName evidence="2">TPM domain-containing protein</fullName>
    </submittedName>
</protein>
<dbReference type="InterPro" id="IPR007621">
    <property type="entry name" value="TPM_dom"/>
</dbReference>
<proteinExistence type="predicted"/>
<reference evidence="2 3" key="1">
    <citation type="journal article" date="2017" name="ISME J.">
        <title>Energy and carbon metabolisms in a deep terrestrial subsurface fluid microbial community.</title>
        <authorList>
            <person name="Momper L."/>
            <person name="Jungbluth S.P."/>
            <person name="Lee M.D."/>
            <person name="Amend J.P."/>
        </authorList>
    </citation>
    <scope>NUCLEOTIDE SEQUENCE [LARGE SCALE GENOMIC DNA]</scope>
    <source>
        <strain evidence="2">SURF_5</strain>
    </source>
</reference>
<name>A0A3A4NFS3_ABYX5</name>
<evidence type="ECO:0000313" key="3">
    <source>
        <dbReference type="Proteomes" id="UP000265882"/>
    </source>
</evidence>
<dbReference type="AlphaFoldDB" id="A0A3A4NFS3"/>
<dbReference type="EMBL" id="QZKU01000105">
    <property type="protein sequence ID" value="RJP18142.1"/>
    <property type="molecule type" value="Genomic_DNA"/>
</dbReference>